<evidence type="ECO:0000256" key="1">
    <source>
        <dbReference type="ARBA" id="ARBA00022448"/>
    </source>
</evidence>
<dbReference type="GO" id="GO:0016020">
    <property type="term" value="C:membrane"/>
    <property type="evidence" value="ECO:0007669"/>
    <property type="project" value="InterPro"/>
</dbReference>
<keyword evidence="4" id="KW-0067">ATP-binding</keyword>
<name>A0AAV5TJL3_9BILA</name>
<dbReference type="InterPro" id="IPR050173">
    <property type="entry name" value="ABC_transporter_C-like"/>
</dbReference>
<dbReference type="PROSITE" id="PS50929">
    <property type="entry name" value="ABC_TM1F"/>
    <property type="match status" value="1"/>
</dbReference>
<dbReference type="GO" id="GO:0140359">
    <property type="term" value="F:ABC-type transporter activity"/>
    <property type="evidence" value="ECO:0007669"/>
    <property type="project" value="InterPro"/>
</dbReference>
<evidence type="ECO:0000256" key="2">
    <source>
        <dbReference type="ARBA" id="ARBA00022692"/>
    </source>
</evidence>
<keyword evidence="2 7" id="KW-0812">Transmembrane</keyword>
<keyword evidence="5 7" id="KW-1133">Transmembrane helix</keyword>
<sequence length="376" mass="43095">NKHWREMQESPEDRACCLSRLLFCWLIPPLFRGSRSPLTEEDVLPIRRKWRSAYLERRWAEEWARSRENCEKRNAARRLRGEYDDAEESNDELPSFIIPLLRMFRWKMFSVTGMRFIGDIVTFANPIMRRLLIDFVGDSDSPLSYGVIIAIGMFALSELRSLLFNHFDAVMQTTAVQVQSVLTNEVYSKVMRLSASTRNNLTVGAIVNLMAIDIEKICQVMPVTQHYWSCPLQLAIGMGMLWWTIGPSAIAGIAVLLLMVPVNYLSSVLVKNWQVEQMKVKDERTKVCNVVLNGIKLIKLYGWEEAFEEKINALREQEVRSLRRIALLGRIVDALNAAAPFVVAVASFSIFVLSDDQNLLTPQVAFVCITIFNLIR</sequence>
<evidence type="ECO:0000313" key="10">
    <source>
        <dbReference type="Proteomes" id="UP001432027"/>
    </source>
</evidence>
<dbReference type="PANTHER" id="PTHR24223">
    <property type="entry name" value="ATP-BINDING CASSETTE SUB-FAMILY C"/>
    <property type="match status" value="1"/>
</dbReference>
<feature type="domain" description="ABC transmembrane type-1" evidence="8">
    <location>
        <begin position="116"/>
        <end position="376"/>
    </location>
</feature>
<dbReference type="CDD" id="cd18595">
    <property type="entry name" value="ABC_6TM_MRP1_2_3_6_D1_like"/>
    <property type="match status" value="1"/>
</dbReference>
<dbReference type="SUPFAM" id="SSF90123">
    <property type="entry name" value="ABC transporter transmembrane region"/>
    <property type="match status" value="1"/>
</dbReference>
<reference evidence="9" key="1">
    <citation type="submission" date="2023-10" db="EMBL/GenBank/DDBJ databases">
        <title>Genome assembly of Pristionchus species.</title>
        <authorList>
            <person name="Yoshida K."/>
            <person name="Sommer R.J."/>
        </authorList>
    </citation>
    <scope>NUCLEOTIDE SEQUENCE</scope>
    <source>
        <strain evidence="9">RS0144</strain>
    </source>
</reference>
<evidence type="ECO:0000256" key="3">
    <source>
        <dbReference type="ARBA" id="ARBA00022741"/>
    </source>
</evidence>
<gene>
    <name evidence="9" type="ORF">PENTCL1PPCAC_16648</name>
</gene>
<keyword evidence="1" id="KW-0813">Transport</keyword>
<evidence type="ECO:0000259" key="8">
    <source>
        <dbReference type="PROSITE" id="PS50929"/>
    </source>
</evidence>
<keyword evidence="10" id="KW-1185">Reference proteome</keyword>
<dbReference type="PANTHER" id="PTHR24223:SF415">
    <property type="entry name" value="FI20190P1"/>
    <property type="match status" value="1"/>
</dbReference>
<dbReference type="Pfam" id="PF00664">
    <property type="entry name" value="ABC_membrane"/>
    <property type="match status" value="1"/>
</dbReference>
<keyword evidence="3" id="KW-0547">Nucleotide-binding</keyword>
<comment type="caution">
    <text evidence="9">The sequence shown here is derived from an EMBL/GenBank/DDBJ whole genome shotgun (WGS) entry which is preliminary data.</text>
</comment>
<feature type="transmembrane region" description="Helical" evidence="7">
    <location>
        <begin position="249"/>
        <end position="270"/>
    </location>
</feature>
<feature type="transmembrane region" description="Helical" evidence="7">
    <location>
        <begin position="331"/>
        <end position="353"/>
    </location>
</feature>
<evidence type="ECO:0000313" key="9">
    <source>
        <dbReference type="EMBL" id="GMS94473.1"/>
    </source>
</evidence>
<evidence type="ECO:0000256" key="7">
    <source>
        <dbReference type="SAM" id="Phobius"/>
    </source>
</evidence>
<feature type="transmembrane region" description="Helical" evidence="7">
    <location>
        <begin position="143"/>
        <end position="163"/>
    </location>
</feature>
<dbReference type="FunFam" id="1.20.1560.10:FF:000006">
    <property type="entry name" value="ATP-binding cassette, sub-family C (CFTR/MRP), member 9"/>
    <property type="match status" value="1"/>
</dbReference>
<dbReference type="EMBL" id="BTSX01000004">
    <property type="protein sequence ID" value="GMS94473.1"/>
    <property type="molecule type" value="Genomic_DNA"/>
</dbReference>
<dbReference type="Gene3D" id="1.20.1560.10">
    <property type="entry name" value="ABC transporter type 1, transmembrane domain"/>
    <property type="match status" value="1"/>
</dbReference>
<feature type="transmembrane region" description="Helical" evidence="7">
    <location>
        <begin position="359"/>
        <end position="375"/>
    </location>
</feature>
<dbReference type="GO" id="GO:0005524">
    <property type="term" value="F:ATP binding"/>
    <property type="evidence" value="ECO:0007669"/>
    <property type="project" value="UniProtKB-KW"/>
</dbReference>
<protein>
    <recommendedName>
        <fullName evidence="8">ABC transmembrane type-1 domain-containing protein</fullName>
    </recommendedName>
</protein>
<feature type="transmembrane region" description="Helical" evidence="7">
    <location>
        <begin position="226"/>
        <end position="243"/>
    </location>
</feature>
<organism evidence="9 10">
    <name type="scientific">Pristionchus entomophagus</name>
    <dbReference type="NCBI Taxonomy" id="358040"/>
    <lineage>
        <taxon>Eukaryota</taxon>
        <taxon>Metazoa</taxon>
        <taxon>Ecdysozoa</taxon>
        <taxon>Nematoda</taxon>
        <taxon>Chromadorea</taxon>
        <taxon>Rhabditida</taxon>
        <taxon>Rhabditina</taxon>
        <taxon>Diplogasteromorpha</taxon>
        <taxon>Diplogasteroidea</taxon>
        <taxon>Neodiplogasteridae</taxon>
        <taxon>Pristionchus</taxon>
    </lineage>
</organism>
<dbReference type="InterPro" id="IPR036640">
    <property type="entry name" value="ABC1_TM_sf"/>
</dbReference>
<keyword evidence="6 7" id="KW-0472">Membrane</keyword>
<dbReference type="Proteomes" id="UP001432027">
    <property type="component" value="Unassembled WGS sequence"/>
</dbReference>
<proteinExistence type="predicted"/>
<dbReference type="InterPro" id="IPR011527">
    <property type="entry name" value="ABC1_TM_dom"/>
</dbReference>
<evidence type="ECO:0000256" key="4">
    <source>
        <dbReference type="ARBA" id="ARBA00022840"/>
    </source>
</evidence>
<accession>A0AAV5TJL3</accession>
<feature type="non-terminal residue" evidence="9">
    <location>
        <position position="1"/>
    </location>
</feature>
<dbReference type="AlphaFoldDB" id="A0AAV5TJL3"/>
<feature type="transmembrane region" description="Helical" evidence="7">
    <location>
        <begin position="108"/>
        <end position="128"/>
    </location>
</feature>
<evidence type="ECO:0000256" key="6">
    <source>
        <dbReference type="ARBA" id="ARBA00023136"/>
    </source>
</evidence>
<evidence type="ECO:0000256" key="5">
    <source>
        <dbReference type="ARBA" id="ARBA00022989"/>
    </source>
</evidence>